<dbReference type="OrthoDB" id="9785911at2"/>
<dbReference type="GO" id="GO:0016740">
    <property type="term" value="F:transferase activity"/>
    <property type="evidence" value="ECO:0007669"/>
    <property type="project" value="UniProtKB-KW"/>
</dbReference>
<dbReference type="InterPro" id="IPR011004">
    <property type="entry name" value="Trimer_LpxA-like_sf"/>
</dbReference>
<dbReference type="InterPro" id="IPR052189">
    <property type="entry name" value="L-asp_N-monooxygenase_NS-form"/>
</dbReference>
<dbReference type="RefSeq" id="WP_136336835.1">
    <property type="nucleotide sequence ID" value="NZ_QXMP01000011.1"/>
</dbReference>
<dbReference type="InterPro" id="IPR020019">
    <property type="entry name" value="AcTrfase_PglD-like"/>
</dbReference>
<feature type="domain" description="PglD N-terminal" evidence="5">
    <location>
        <begin position="9"/>
        <end position="82"/>
    </location>
</feature>
<evidence type="ECO:0000256" key="2">
    <source>
        <dbReference type="PIRSR" id="PIRSR620019-2"/>
    </source>
</evidence>
<evidence type="ECO:0000259" key="5">
    <source>
        <dbReference type="Pfam" id="PF17836"/>
    </source>
</evidence>
<keyword evidence="6" id="KW-0808">Transferase</keyword>
<evidence type="ECO:0000313" key="7">
    <source>
        <dbReference type="Proteomes" id="UP000305939"/>
    </source>
</evidence>
<keyword evidence="7" id="KW-1185">Reference proteome</keyword>
<evidence type="ECO:0000256" key="1">
    <source>
        <dbReference type="PIRSR" id="PIRSR620019-1"/>
    </source>
</evidence>
<dbReference type="Pfam" id="PF13480">
    <property type="entry name" value="Acetyltransf_6"/>
    <property type="match status" value="1"/>
</dbReference>
<dbReference type="EMBL" id="SSMC01000003">
    <property type="protein sequence ID" value="THD66766.1"/>
    <property type="molecule type" value="Genomic_DNA"/>
</dbReference>
<feature type="domain" description="FAD-dependent urate hydroxylase HpyO/Asp monooxygenase CreE-like FAD/NAD(P)-binding" evidence="3">
    <location>
        <begin position="227"/>
        <end position="404"/>
    </location>
</feature>
<dbReference type="CDD" id="cd03360">
    <property type="entry name" value="LbH_AT_putative"/>
    <property type="match status" value="1"/>
</dbReference>
<feature type="domain" description="BioF2-like acetyltransferase" evidence="4">
    <location>
        <begin position="892"/>
        <end position="1025"/>
    </location>
</feature>
<dbReference type="Pfam" id="PF00132">
    <property type="entry name" value="Hexapep"/>
    <property type="match status" value="1"/>
</dbReference>
<comment type="caution">
    <text evidence="6">The sequence shown here is derived from an EMBL/GenBank/DDBJ whole genome shotgun (WGS) entry which is preliminary data.</text>
</comment>
<feature type="binding site" evidence="2">
    <location>
        <position position="72"/>
    </location>
    <ligand>
        <name>substrate</name>
    </ligand>
</feature>
<dbReference type="InterPro" id="IPR001451">
    <property type="entry name" value="Hexapep"/>
</dbReference>
<reference evidence="6 7" key="1">
    <citation type="submission" date="2019-04" db="EMBL/GenBank/DDBJ databases">
        <title>Draft genome sequence of Robertkochia marina CC-AMO-30D.</title>
        <authorList>
            <person name="Hameed A."/>
            <person name="Lin S.-Y."/>
            <person name="Shahina M."/>
            <person name="Lai W.-A."/>
            <person name="Young C.-C."/>
        </authorList>
    </citation>
    <scope>NUCLEOTIDE SEQUENCE [LARGE SCALE GENOMIC DNA]</scope>
    <source>
        <strain evidence="6 7">CC-AMO-30D</strain>
    </source>
</reference>
<dbReference type="SUPFAM" id="SSF55729">
    <property type="entry name" value="Acyl-CoA N-acyltransferases (Nat)"/>
    <property type="match status" value="1"/>
</dbReference>
<dbReference type="PANTHER" id="PTHR40254:SF1">
    <property type="entry name" value="BLR0577 PROTEIN"/>
    <property type="match status" value="1"/>
</dbReference>
<feature type="site" description="Increases basicity of active site His" evidence="1">
    <location>
        <position position="137"/>
    </location>
</feature>
<evidence type="ECO:0000259" key="4">
    <source>
        <dbReference type="Pfam" id="PF13480"/>
    </source>
</evidence>
<dbReference type="Gene3D" id="2.160.10.10">
    <property type="entry name" value="Hexapeptide repeat proteins"/>
    <property type="match status" value="1"/>
</dbReference>
<feature type="active site" description="Proton acceptor" evidence="1">
    <location>
        <position position="136"/>
    </location>
</feature>
<dbReference type="InterPro" id="IPR041561">
    <property type="entry name" value="PglD_N"/>
</dbReference>
<dbReference type="NCBIfam" id="TIGR03570">
    <property type="entry name" value="NeuD_NnaD"/>
    <property type="match status" value="1"/>
</dbReference>
<sequence length="1087" mass="123037">MNTSHPPVKIYGSGGHSQVIRHVLEENGYRITEVFDDHPEGVHRASVNVVKGLRGKDKNSIIQSTPMVIAIGNNRQRAEISQLLQSNFQKVIHKSAIIASNSTIGDGTVVFAGAIVQPNTVIGKHVIINTAASIDHDNIIGDYAHISPKAALTGHVEIGEGTHVGVGAVIIPTVKIGKWCTIGAGAVVLKDVPDYCTVVGNPGRIIKRQVPPVLPENNSEEIPFDLAFIGAGISTAFTLLKSLKKLPPQSKKIRIAVIEKSGEFFTGVAYGKRSGHSTHLITALKDFLPKPELNQFTDWLNLNKDWLLKRLKEEGGSLTNEWLYSNRKAIQNGKWDHLFIPRSFFGSYIQEKLQETIGEYQKSGKIHIEYVTDEIEDIQREEFGFYLKGLQKNIKTKKAVLGIGSPKQRTLNVPESIPNDRHLFISNPYEQGMNRVIKQIIKSLKSNHKKNVLILGSNASALEFLYKMNDLRGIDSKVGHYFFLSTHGLYPNSIVDTNNEKSFIPKHTLALLEIQKLTAKQIMQGITNDLNDAEELGIGAAITVGPISNAFVPLLEKLDQREKERFACYYGNEIGRRQRVAGYHYTKTIDVLKSQGRFSHLKGSFEKLDLADHQQLSLVYKTEQDSIAILDQPIDIVINCLGSSKLSDLEAPLVIRNLIDSEMAKINPSGRGLTVNQNLETSKGLHVIGPLLAGNVIEGNPIWHVEHCGRIISIAEILSKVLTTPSEKYEEVEPELKIHKLDNGRDVNIYKEILKEYDEHPYYRYEYFKHHSQDDNQLLVVELKHKGRSLAIMPLVKRKIAHGQYSGYFDVTTPYGYGGPLFKPEVTADLKEVFWDLIEKWYQDENIVTEFIRFNHNENHVGYNGEIIPTLKNIKGRILNDPEKQWKQFKPKVRNNYRKAEKNHLTFQSFSGKKISRDHIASFHAVYTETMDRNNAASFYFFHLDYFENLIFSDPDSFILTFAIKDNEIASTELIITHQNSMFAFLGGTRTKFFSYRPNDYLRVEIIEMGRQKGLSWYILGGGRKDNDGLYKSKKHLFPKDEDFVFYTGRKVINREVYNALCGNKLPKHNGYFPKYRVPKLQEAAST</sequence>
<dbReference type="Gene3D" id="3.40.630.30">
    <property type="match status" value="1"/>
</dbReference>
<dbReference type="InterPro" id="IPR016181">
    <property type="entry name" value="Acyl_CoA_acyltransferase"/>
</dbReference>
<dbReference type="Pfam" id="PF13454">
    <property type="entry name" value="NAD_binding_9"/>
    <property type="match status" value="1"/>
</dbReference>
<dbReference type="Gene3D" id="3.40.50.20">
    <property type="match status" value="1"/>
</dbReference>
<dbReference type="Pfam" id="PF17836">
    <property type="entry name" value="PglD_N"/>
    <property type="match status" value="1"/>
</dbReference>
<evidence type="ECO:0000313" key="6">
    <source>
        <dbReference type="EMBL" id="THD66766.1"/>
    </source>
</evidence>
<dbReference type="Proteomes" id="UP000305939">
    <property type="component" value="Unassembled WGS sequence"/>
</dbReference>
<dbReference type="AlphaFoldDB" id="A0A4S3LZA5"/>
<dbReference type="PANTHER" id="PTHR40254">
    <property type="entry name" value="BLR0577 PROTEIN"/>
    <property type="match status" value="1"/>
</dbReference>
<evidence type="ECO:0000259" key="3">
    <source>
        <dbReference type="Pfam" id="PF13454"/>
    </source>
</evidence>
<organism evidence="6 7">
    <name type="scientific">Robertkochia marina</name>
    <dbReference type="NCBI Taxonomy" id="1227945"/>
    <lineage>
        <taxon>Bacteria</taxon>
        <taxon>Pseudomonadati</taxon>
        <taxon>Bacteroidota</taxon>
        <taxon>Flavobacteriia</taxon>
        <taxon>Flavobacteriales</taxon>
        <taxon>Flavobacteriaceae</taxon>
        <taxon>Robertkochia</taxon>
    </lineage>
</organism>
<protein>
    <submittedName>
        <fullName evidence="6">Peptidoglycan bridge formation glycyltransferase FemA/FemB family protein</fullName>
    </submittedName>
</protein>
<accession>A0A4S3LZA5</accession>
<dbReference type="InterPro" id="IPR038740">
    <property type="entry name" value="BioF2-like_GNAT_dom"/>
</dbReference>
<proteinExistence type="predicted"/>
<feature type="binding site" evidence="2">
    <location>
        <position position="145"/>
    </location>
    <ligand>
        <name>acetyl-CoA</name>
        <dbReference type="ChEBI" id="CHEBI:57288"/>
    </ligand>
</feature>
<gene>
    <name evidence="6" type="ORF">E7Z59_13385</name>
</gene>
<dbReference type="InterPro" id="IPR038732">
    <property type="entry name" value="HpyO/CreE_NAD-binding"/>
</dbReference>
<name>A0A4S3LZA5_9FLAO</name>
<dbReference type="SUPFAM" id="SSF51161">
    <property type="entry name" value="Trimeric LpxA-like enzymes"/>
    <property type="match status" value="1"/>
</dbReference>